<organism evidence="1 2">
    <name type="scientific">Jejubacter calystegiae</name>
    <dbReference type="NCBI Taxonomy" id="2579935"/>
    <lineage>
        <taxon>Bacteria</taxon>
        <taxon>Pseudomonadati</taxon>
        <taxon>Pseudomonadota</taxon>
        <taxon>Gammaproteobacteria</taxon>
        <taxon>Enterobacterales</taxon>
        <taxon>Enterobacteriaceae</taxon>
        <taxon>Jejubacter</taxon>
    </lineage>
</organism>
<name>A0A4P8YPS0_9ENTR</name>
<gene>
    <name evidence="1" type="ORF">FEM41_20055</name>
</gene>
<dbReference type="AlphaFoldDB" id="A0A4P8YPS0"/>
<dbReference type="Pfam" id="PF05810">
    <property type="entry name" value="NinF"/>
    <property type="match status" value="1"/>
</dbReference>
<evidence type="ECO:0000313" key="2">
    <source>
        <dbReference type="Proteomes" id="UP000302163"/>
    </source>
</evidence>
<dbReference type="Proteomes" id="UP000302163">
    <property type="component" value="Chromosome"/>
</dbReference>
<keyword evidence="2" id="KW-1185">Reference proteome</keyword>
<dbReference type="OrthoDB" id="4136585at1224"/>
<sequence length="60" mass="6790">MLTHEQAQQYERNSVRCVVCDDELRADETYCCGFCESEMCDPNFAMVEVEDGKSSQSSQG</sequence>
<protein>
    <submittedName>
        <fullName evidence="1">NinF family protein</fullName>
    </submittedName>
</protein>
<accession>A0A4P8YPS0</accession>
<dbReference type="InterPro" id="IPR008712">
    <property type="entry name" value="NinF"/>
</dbReference>
<dbReference type="EMBL" id="CP040428">
    <property type="protein sequence ID" value="QCT21784.1"/>
    <property type="molecule type" value="Genomic_DNA"/>
</dbReference>
<dbReference type="KEGG" id="izh:FEM41_20055"/>
<evidence type="ECO:0000313" key="1">
    <source>
        <dbReference type="EMBL" id="QCT21784.1"/>
    </source>
</evidence>
<proteinExistence type="predicted"/>
<reference evidence="1 2" key="1">
    <citation type="submission" date="2019-05" db="EMBL/GenBank/DDBJ databases">
        <title>Complete genome sequence of Izhakiella calystegiae KSNA2, an endophyte isolated from beach morning glory (Calystegia soldanella).</title>
        <authorList>
            <person name="Jiang L."/>
            <person name="Jeong J.C."/>
            <person name="Kim C.Y."/>
            <person name="Kim D.H."/>
            <person name="Kim S.W."/>
            <person name="Lee j."/>
        </authorList>
    </citation>
    <scope>NUCLEOTIDE SEQUENCE [LARGE SCALE GENOMIC DNA]</scope>
    <source>
        <strain evidence="1 2">KSNA2</strain>
    </source>
</reference>